<feature type="compositionally biased region" description="Polar residues" evidence="1">
    <location>
        <begin position="116"/>
        <end position="129"/>
    </location>
</feature>
<dbReference type="Proteomes" id="UP000296049">
    <property type="component" value="Unassembled WGS sequence"/>
</dbReference>
<feature type="region of interest" description="Disordered" evidence="1">
    <location>
        <begin position="177"/>
        <end position="198"/>
    </location>
</feature>
<protein>
    <submittedName>
        <fullName evidence="2">Uncharacterized protein</fullName>
    </submittedName>
</protein>
<evidence type="ECO:0000256" key="1">
    <source>
        <dbReference type="SAM" id="MobiDB-lite"/>
    </source>
</evidence>
<feature type="region of interest" description="Disordered" evidence="1">
    <location>
        <begin position="115"/>
        <end position="143"/>
    </location>
</feature>
<proteinExistence type="predicted"/>
<dbReference type="EMBL" id="KB742781">
    <property type="protein sequence ID" value="EOB04508.1"/>
    <property type="molecule type" value="Genomic_DNA"/>
</dbReference>
<feature type="compositionally biased region" description="Polar residues" evidence="1">
    <location>
        <begin position="177"/>
        <end position="186"/>
    </location>
</feature>
<evidence type="ECO:0000313" key="3">
    <source>
        <dbReference type="Proteomes" id="UP000296049"/>
    </source>
</evidence>
<dbReference type="AlphaFoldDB" id="R0LVN1"/>
<organism evidence="2 3">
    <name type="scientific">Anas platyrhynchos</name>
    <name type="common">Mallard</name>
    <name type="synonym">Anas boschas</name>
    <dbReference type="NCBI Taxonomy" id="8839"/>
    <lineage>
        <taxon>Eukaryota</taxon>
        <taxon>Metazoa</taxon>
        <taxon>Chordata</taxon>
        <taxon>Craniata</taxon>
        <taxon>Vertebrata</taxon>
        <taxon>Euteleostomi</taxon>
        <taxon>Archelosauria</taxon>
        <taxon>Archosauria</taxon>
        <taxon>Dinosauria</taxon>
        <taxon>Saurischia</taxon>
        <taxon>Theropoda</taxon>
        <taxon>Coelurosauria</taxon>
        <taxon>Aves</taxon>
        <taxon>Neognathae</taxon>
        <taxon>Galloanserae</taxon>
        <taxon>Anseriformes</taxon>
        <taxon>Anatidae</taxon>
        <taxon>Anatinae</taxon>
        <taxon>Anas</taxon>
    </lineage>
</organism>
<name>R0LVN1_ANAPL</name>
<gene>
    <name evidence="2" type="ORF">Anapl_01419</name>
</gene>
<reference evidence="3" key="1">
    <citation type="journal article" date="2013" name="Nat. Genet.">
        <title>The duck genome and transcriptome provide insight into an avian influenza virus reservoir species.</title>
        <authorList>
            <person name="Huang Y."/>
            <person name="Li Y."/>
            <person name="Burt D.W."/>
            <person name="Chen H."/>
            <person name="Zhang Y."/>
            <person name="Qian W."/>
            <person name="Kim H."/>
            <person name="Gan S."/>
            <person name="Zhao Y."/>
            <person name="Li J."/>
            <person name="Yi K."/>
            <person name="Feng H."/>
            <person name="Zhu P."/>
            <person name="Li B."/>
            <person name="Liu Q."/>
            <person name="Fairley S."/>
            <person name="Magor K.E."/>
            <person name="Du Z."/>
            <person name="Hu X."/>
            <person name="Goodman L."/>
            <person name="Tafer H."/>
            <person name="Vignal A."/>
            <person name="Lee T."/>
            <person name="Kim K.W."/>
            <person name="Sheng Z."/>
            <person name="An Y."/>
            <person name="Searle S."/>
            <person name="Herrero J."/>
            <person name="Groenen M.A."/>
            <person name="Crooijmans R.P."/>
            <person name="Faraut T."/>
            <person name="Cai Q."/>
            <person name="Webster R.G."/>
            <person name="Aldridge J.R."/>
            <person name="Warren W.C."/>
            <person name="Bartschat S."/>
            <person name="Kehr S."/>
            <person name="Marz M."/>
            <person name="Stadler P.F."/>
            <person name="Smith J."/>
            <person name="Kraus R.H."/>
            <person name="Zhao Y."/>
            <person name="Ren L."/>
            <person name="Fei J."/>
            <person name="Morisson M."/>
            <person name="Kaiser P."/>
            <person name="Griffin D.K."/>
            <person name="Rao M."/>
            <person name="Pitel F."/>
            <person name="Wang J."/>
            <person name="Li N."/>
        </authorList>
    </citation>
    <scope>NUCLEOTIDE SEQUENCE [LARGE SCALE GENOMIC DNA]</scope>
</reference>
<sequence length="328" mass="34915">MTTADIQCGGEAPVKERTAGLVLASSTAFVNAGRKRVLGKDGDEGVTTGKELGEISGYALAGKERNPARSVQRQSSRTRLMTPIAGVETAPGETILEENAGFGSLEDAHAGYEQAHQASHVLSASQNQTRPEKDRSAAAAHTKGKGLPCNFCSSSPGFPPTPRPEIFTLPARTAQLLTKSSSSATADSPAHDSKPDLPVPFIPAVRKHRVFKQCSGMVTAVQKSHCDVKIYKCKQCGWIIPVSSLQALKNPSVEQKEAPSTAPFYTMGRGCGQNSQVPPARVTEQLTAGRGYGPSYPSYDTSDKCSKQESIRISMLAFLVVWSLPEAL</sequence>
<accession>R0LVN1</accession>
<keyword evidence="3" id="KW-1185">Reference proteome</keyword>
<evidence type="ECO:0000313" key="2">
    <source>
        <dbReference type="EMBL" id="EOB04508.1"/>
    </source>
</evidence>